<gene>
    <name evidence="3" type="ORF">TVAG_280750</name>
</gene>
<feature type="transmembrane region" description="Helical" evidence="1">
    <location>
        <begin position="334"/>
        <end position="356"/>
    </location>
</feature>
<dbReference type="SMR" id="A2DRJ6"/>
<evidence type="ECO:0000313" key="4">
    <source>
        <dbReference type="Proteomes" id="UP000001542"/>
    </source>
</evidence>
<feature type="chain" id="PRO_5013175202" evidence="2">
    <location>
        <begin position="16"/>
        <end position="403"/>
    </location>
</feature>
<dbReference type="AlphaFoldDB" id="A2DRJ6"/>
<organism evidence="3 4">
    <name type="scientific">Trichomonas vaginalis (strain ATCC PRA-98 / G3)</name>
    <dbReference type="NCBI Taxonomy" id="412133"/>
    <lineage>
        <taxon>Eukaryota</taxon>
        <taxon>Metamonada</taxon>
        <taxon>Parabasalia</taxon>
        <taxon>Trichomonadida</taxon>
        <taxon>Trichomonadidae</taxon>
        <taxon>Trichomonas</taxon>
    </lineage>
</organism>
<feature type="signal peptide" evidence="2">
    <location>
        <begin position="1"/>
        <end position="15"/>
    </location>
</feature>
<dbReference type="InterPro" id="IPR013783">
    <property type="entry name" value="Ig-like_fold"/>
</dbReference>
<evidence type="ECO:0000256" key="2">
    <source>
        <dbReference type="SAM" id="SignalP"/>
    </source>
</evidence>
<dbReference type="Gene3D" id="2.60.40.10">
    <property type="entry name" value="Immunoglobulins"/>
    <property type="match status" value="1"/>
</dbReference>
<dbReference type="VEuPathDB" id="TrichDB:TVAG_280750"/>
<dbReference type="Proteomes" id="UP000001542">
    <property type="component" value="Unassembled WGS sequence"/>
</dbReference>
<dbReference type="KEGG" id="tva:4774972"/>
<sequence>MLLLCLFFFIHQSVAEEAASKLTESSDVINENEPTADSSELEAIKKIQFVESPESVIENIIDDESENETLNIEYSHEILPEDTPDSEEMKFNQDINDEEMEESGNSDMESLIDENYKENQNNLDTNSQNTQQTLNEPPKEEFSQMHDIEPETINTNIDTNQQTDTDFQEDPLHTQKPVVSLGEPPIINYESMIKEDNEILKENKDFENPFFKDESEESSHTSSDTRTLEATQAFTPYVTKTKAKFQIVNISTTEVSCKGRDQIYITVSKNISGLIYCKFKDLIVTGTRTSNDTAVFVVPKMSPGVVNISLSFERQKWTEEQMIIVIDDSDRTPRLILCGIIIFVILVIALAAKSLWKKGSRKRKLEKLRNRKNTSPLVLSSIPLDENDKRAARKRGDAAKDII</sequence>
<name>A2DRJ6_TRIV3</name>
<protein>
    <submittedName>
        <fullName evidence="3">Uncharacterized protein</fullName>
    </submittedName>
</protein>
<dbReference type="RefSeq" id="XP_001329182.1">
    <property type="nucleotide sequence ID" value="XM_001329147.1"/>
</dbReference>
<reference evidence="3" key="2">
    <citation type="journal article" date="2007" name="Science">
        <title>Draft genome sequence of the sexually transmitted pathogen Trichomonas vaginalis.</title>
        <authorList>
            <person name="Carlton J.M."/>
            <person name="Hirt R.P."/>
            <person name="Silva J.C."/>
            <person name="Delcher A.L."/>
            <person name="Schatz M."/>
            <person name="Zhao Q."/>
            <person name="Wortman J.R."/>
            <person name="Bidwell S.L."/>
            <person name="Alsmark U.C.M."/>
            <person name="Besteiro S."/>
            <person name="Sicheritz-Ponten T."/>
            <person name="Noel C.J."/>
            <person name="Dacks J.B."/>
            <person name="Foster P.G."/>
            <person name="Simillion C."/>
            <person name="Van de Peer Y."/>
            <person name="Miranda-Saavedra D."/>
            <person name="Barton G.J."/>
            <person name="Westrop G.D."/>
            <person name="Mueller S."/>
            <person name="Dessi D."/>
            <person name="Fiori P.L."/>
            <person name="Ren Q."/>
            <person name="Paulsen I."/>
            <person name="Zhang H."/>
            <person name="Bastida-Corcuera F.D."/>
            <person name="Simoes-Barbosa A."/>
            <person name="Brown M.T."/>
            <person name="Hayes R.D."/>
            <person name="Mukherjee M."/>
            <person name="Okumura C.Y."/>
            <person name="Schneider R."/>
            <person name="Smith A.J."/>
            <person name="Vanacova S."/>
            <person name="Villalvazo M."/>
            <person name="Haas B.J."/>
            <person name="Pertea M."/>
            <person name="Feldblyum T.V."/>
            <person name="Utterback T.R."/>
            <person name="Shu C.L."/>
            <person name="Osoegawa K."/>
            <person name="de Jong P.J."/>
            <person name="Hrdy I."/>
            <person name="Horvathova L."/>
            <person name="Zubacova Z."/>
            <person name="Dolezal P."/>
            <person name="Malik S.B."/>
            <person name="Logsdon J.M. Jr."/>
            <person name="Henze K."/>
            <person name="Gupta A."/>
            <person name="Wang C.C."/>
            <person name="Dunne R.L."/>
            <person name="Upcroft J.A."/>
            <person name="Upcroft P."/>
            <person name="White O."/>
            <person name="Salzberg S.L."/>
            <person name="Tang P."/>
            <person name="Chiu C.-H."/>
            <person name="Lee Y.-S."/>
            <person name="Embley T.M."/>
            <person name="Coombs G.H."/>
            <person name="Mottram J.C."/>
            <person name="Tachezy J."/>
            <person name="Fraser-Liggett C.M."/>
            <person name="Johnson P.J."/>
        </authorList>
    </citation>
    <scope>NUCLEOTIDE SEQUENCE [LARGE SCALE GENOMIC DNA]</scope>
    <source>
        <strain evidence="3">G3</strain>
    </source>
</reference>
<dbReference type="EMBL" id="DS113236">
    <property type="protein sequence ID" value="EAY16959.1"/>
    <property type="molecule type" value="Genomic_DNA"/>
</dbReference>
<accession>A2DRJ6</accession>
<keyword evidence="1" id="KW-0472">Membrane</keyword>
<keyword evidence="1" id="KW-1133">Transmembrane helix</keyword>
<proteinExistence type="predicted"/>
<keyword evidence="4" id="KW-1185">Reference proteome</keyword>
<evidence type="ECO:0000313" key="3">
    <source>
        <dbReference type="EMBL" id="EAY16959.1"/>
    </source>
</evidence>
<keyword evidence="1" id="KW-0812">Transmembrane</keyword>
<dbReference type="InParanoid" id="A2DRJ6"/>
<keyword evidence="2" id="KW-0732">Signal</keyword>
<dbReference type="VEuPathDB" id="TrichDB:TVAGG3_0697130"/>
<evidence type="ECO:0000256" key="1">
    <source>
        <dbReference type="SAM" id="Phobius"/>
    </source>
</evidence>
<reference evidence="3" key="1">
    <citation type="submission" date="2006-10" db="EMBL/GenBank/DDBJ databases">
        <authorList>
            <person name="Amadeo P."/>
            <person name="Zhao Q."/>
            <person name="Wortman J."/>
            <person name="Fraser-Liggett C."/>
            <person name="Carlton J."/>
        </authorList>
    </citation>
    <scope>NUCLEOTIDE SEQUENCE</scope>
    <source>
        <strain evidence="3">G3</strain>
    </source>
</reference>